<comment type="caution">
    <text evidence="4">The sequence shown here is derived from an EMBL/GenBank/DDBJ whole genome shotgun (WGS) entry which is preliminary data.</text>
</comment>
<evidence type="ECO:0000256" key="1">
    <source>
        <dbReference type="ARBA" id="ARBA00006484"/>
    </source>
</evidence>
<sequence>MIKTVLVTGGTSGFGKAAAKLLKKQGNQVIVVSRNQKKINETMDQLHVDGFSADISKKAEWDRLFAYVQEKYGRLDLLVNCAGAAITVAPLFDQTEQQIDQSVQTNLMGVIWGCDTFGPMMAQQRSGTIINVASVCATHAWPGFSVYAAAKAGVRSFSKSLYVELREKGVRVTCLIPGGGDTNFGIAAGTGPDNDALLKANDVGQAILDIWNLPEHVVVEETTVWGIDQQVEPL</sequence>
<dbReference type="PRINTS" id="PR00080">
    <property type="entry name" value="SDRFAMILY"/>
</dbReference>
<dbReference type="GO" id="GO:0048038">
    <property type="term" value="F:quinone binding"/>
    <property type="evidence" value="ECO:0007669"/>
    <property type="project" value="TreeGrafter"/>
</dbReference>
<keyword evidence="5" id="KW-1185">Reference proteome</keyword>
<evidence type="ECO:0000256" key="3">
    <source>
        <dbReference type="RuleBase" id="RU000363"/>
    </source>
</evidence>
<dbReference type="GO" id="GO:0016616">
    <property type="term" value="F:oxidoreductase activity, acting on the CH-OH group of donors, NAD or NADP as acceptor"/>
    <property type="evidence" value="ECO:0007669"/>
    <property type="project" value="TreeGrafter"/>
</dbReference>
<proteinExistence type="inferred from homology"/>
<dbReference type="Proteomes" id="UP000051439">
    <property type="component" value="Unassembled WGS sequence"/>
</dbReference>
<dbReference type="RefSeq" id="WP_054654643.1">
    <property type="nucleotide sequence ID" value="NZ_AZEB01000008.1"/>
</dbReference>
<gene>
    <name evidence="4" type="ORF">FC98_GL002712</name>
</gene>
<dbReference type="AlphaFoldDB" id="A0A0R1NXI8"/>
<dbReference type="CDD" id="cd05233">
    <property type="entry name" value="SDR_c"/>
    <property type="match status" value="1"/>
</dbReference>
<dbReference type="EMBL" id="AZEB01000008">
    <property type="protein sequence ID" value="KRL22330.1"/>
    <property type="molecule type" value="Genomic_DNA"/>
</dbReference>
<dbReference type="PRINTS" id="PR00081">
    <property type="entry name" value="GDHRDH"/>
</dbReference>
<dbReference type="PANTHER" id="PTHR42760:SF133">
    <property type="entry name" value="3-OXOACYL-[ACYL-CARRIER-PROTEIN] REDUCTASE"/>
    <property type="match status" value="1"/>
</dbReference>
<organism evidence="4 5">
    <name type="scientific">Lentilactobacillus kisonensis DSM 19906 = JCM 15041</name>
    <dbReference type="NCBI Taxonomy" id="1423766"/>
    <lineage>
        <taxon>Bacteria</taxon>
        <taxon>Bacillati</taxon>
        <taxon>Bacillota</taxon>
        <taxon>Bacilli</taxon>
        <taxon>Lactobacillales</taxon>
        <taxon>Lactobacillaceae</taxon>
        <taxon>Lentilactobacillus</taxon>
    </lineage>
</organism>
<evidence type="ECO:0000313" key="4">
    <source>
        <dbReference type="EMBL" id="KRL22330.1"/>
    </source>
</evidence>
<comment type="similarity">
    <text evidence="1 3">Belongs to the short-chain dehydrogenases/reductases (SDR) family.</text>
</comment>
<dbReference type="InterPro" id="IPR036291">
    <property type="entry name" value="NAD(P)-bd_dom_sf"/>
</dbReference>
<evidence type="ECO:0000313" key="5">
    <source>
        <dbReference type="Proteomes" id="UP000051439"/>
    </source>
</evidence>
<accession>A0A0R1NXI8</accession>
<dbReference type="Pfam" id="PF00106">
    <property type="entry name" value="adh_short"/>
    <property type="match status" value="1"/>
</dbReference>
<dbReference type="SUPFAM" id="SSF51735">
    <property type="entry name" value="NAD(P)-binding Rossmann-fold domains"/>
    <property type="match status" value="1"/>
</dbReference>
<dbReference type="PANTHER" id="PTHR42760">
    <property type="entry name" value="SHORT-CHAIN DEHYDROGENASES/REDUCTASES FAMILY MEMBER"/>
    <property type="match status" value="1"/>
</dbReference>
<evidence type="ECO:0000256" key="2">
    <source>
        <dbReference type="ARBA" id="ARBA00023002"/>
    </source>
</evidence>
<dbReference type="Gene3D" id="3.40.50.720">
    <property type="entry name" value="NAD(P)-binding Rossmann-like Domain"/>
    <property type="match status" value="1"/>
</dbReference>
<dbReference type="InterPro" id="IPR002347">
    <property type="entry name" value="SDR_fam"/>
</dbReference>
<reference evidence="4 5" key="1">
    <citation type="journal article" date="2015" name="Genome Announc.">
        <title>Expanding the biotechnology potential of lactobacilli through comparative genomics of 213 strains and associated genera.</title>
        <authorList>
            <person name="Sun Z."/>
            <person name="Harris H.M."/>
            <person name="McCann A."/>
            <person name="Guo C."/>
            <person name="Argimon S."/>
            <person name="Zhang W."/>
            <person name="Yang X."/>
            <person name="Jeffery I.B."/>
            <person name="Cooney J.C."/>
            <person name="Kagawa T.F."/>
            <person name="Liu W."/>
            <person name="Song Y."/>
            <person name="Salvetti E."/>
            <person name="Wrobel A."/>
            <person name="Rasinkangas P."/>
            <person name="Parkhill J."/>
            <person name="Rea M.C."/>
            <person name="O'Sullivan O."/>
            <person name="Ritari J."/>
            <person name="Douillard F.P."/>
            <person name="Paul Ross R."/>
            <person name="Yang R."/>
            <person name="Briner A.E."/>
            <person name="Felis G.E."/>
            <person name="de Vos W.M."/>
            <person name="Barrangou R."/>
            <person name="Klaenhammer T.R."/>
            <person name="Caufield P.W."/>
            <person name="Cui Y."/>
            <person name="Zhang H."/>
            <person name="O'Toole P.W."/>
        </authorList>
    </citation>
    <scope>NUCLEOTIDE SEQUENCE [LARGE SCALE GENOMIC DNA]</scope>
    <source>
        <strain evidence="4 5">DSM 19906</strain>
    </source>
</reference>
<keyword evidence="2" id="KW-0560">Oxidoreductase</keyword>
<name>A0A0R1NXI8_9LACO</name>
<dbReference type="PATRIC" id="fig|1423766.4.peg.2834"/>
<protein>
    <submittedName>
        <fullName evidence="4">Oxidoreductase, short chain dehydrogenase reductase family protein</fullName>
    </submittedName>
</protein>
<dbReference type="GO" id="GO:0006633">
    <property type="term" value="P:fatty acid biosynthetic process"/>
    <property type="evidence" value="ECO:0007669"/>
    <property type="project" value="TreeGrafter"/>
</dbReference>